<accession>A0A1R2C662</accession>
<evidence type="ECO:0000256" key="5">
    <source>
        <dbReference type="ARBA" id="ARBA00022824"/>
    </source>
</evidence>
<sequence length="219" mass="24289">MAFLHLLNCVLLTFAPIFVIFNSTSLHEYGARSCLGGVFGYFMSSMAKLLAYATLVPLSEEWSLISELPKELITLIDIYMLTKVFSWKASRTADKKTRMMGIGLGWGAAELICSHLLIFIVNAGGGEFSWEYMQRAINANWGLFQVIVVACLVYIRNTSSGVMPLLTTIFLGAQLVVRPLIISYGLASGILNEWTMLCFQSIWTLCFVICGKVVVELTS</sequence>
<dbReference type="Proteomes" id="UP000187209">
    <property type="component" value="Unassembled WGS sequence"/>
</dbReference>
<evidence type="ECO:0000256" key="8">
    <source>
        <dbReference type="ARBA" id="ARBA00034739"/>
    </source>
</evidence>
<evidence type="ECO:0000313" key="13">
    <source>
        <dbReference type="Proteomes" id="UP000187209"/>
    </source>
</evidence>
<feature type="transmembrane region" description="Helical" evidence="11">
    <location>
        <begin position="136"/>
        <end position="155"/>
    </location>
</feature>
<feature type="transmembrane region" description="Helical" evidence="11">
    <location>
        <begin position="6"/>
        <end position="22"/>
    </location>
</feature>
<evidence type="ECO:0000256" key="4">
    <source>
        <dbReference type="ARBA" id="ARBA00022692"/>
    </source>
</evidence>
<protein>
    <recommendedName>
        <fullName evidence="9">BOS complex subunit TMEM147</fullName>
    </recommendedName>
    <alternativeName>
        <fullName evidence="10">Transmembrane protein 147</fullName>
    </alternativeName>
</protein>
<dbReference type="Pfam" id="PF09767">
    <property type="entry name" value="DUF2053"/>
    <property type="match status" value="1"/>
</dbReference>
<name>A0A1R2C662_9CILI</name>
<evidence type="ECO:0000256" key="6">
    <source>
        <dbReference type="ARBA" id="ARBA00022989"/>
    </source>
</evidence>
<evidence type="ECO:0000256" key="11">
    <source>
        <dbReference type="SAM" id="Phobius"/>
    </source>
</evidence>
<dbReference type="AlphaFoldDB" id="A0A1R2C662"/>
<feature type="transmembrane region" description="Helical" evidence="11">
    <location>
        <begin position="34"/>
        <end position="52"/>
    </location>
</feature>
<comment type="caution">
    <text evidence="12">The sequence shown here is derived from an EMBL/GenBank/DDBJ whole genome shotgun (WGS) entry which is preliminary data.</text>
</comment>
<evidence type="ECO:0000256" key="7">
    <source>
        <dbReference type="ARBA" id="ARBA00023136"/>
    </source>
</evidence>
<dbReference type="GO" id="GO:0005886">
    <property type="term" value="C:plasma membrane"/>
    <property type="evidence" value="ECO:0007669"/>
    <property type="project" value="UniProtKB-SubCell"/>
</dbReference>
<keyword evidence="4 11" id="KW-0812">Transmembrane</keyword>
<comment type="similarity">
    <text evidence="8">Belongs to the TMEM147 family.</text>
</comment>
<evidence type="ECO:0000256" key="3">
    <source>
        <dbReference type="ARBA" id="ARBA00022475"/>
    </source>
</evidence>
<evidence type="ECO:0000313" key="12">
    <source>
        <dbReference type="EMBL" id="OMJ84415.1"/>
    </source>
</evidence>
<proteinExistence type="inferred from homology"/>
<dbReference type="PANTHER" id="PTHR12869">
    <property type="entry name" value="SMALL SEVEN TRANSMEMBRANE DOMAIN-CONTAINING PROTEIN"/>
    <property type="match status" value="1"/>
</dbReference>
<reference evidence="12 13" key="1">
    <citation type="submission" date="2016-11" db="EMBL/GenBank/DDBJ databases">
        <title>The macronuclear genome of Stentor coeruleus: a giant cell with tiny introns.</title>
        <authorList>
            <person name="Slabodnick M."/>
            <person name="Ruby J.G."/>
            <person name="Reiff S.B."/>
            <person name="Swart E.C."/>
            <person name="Gosai S."/>
            <person name="Prabakaran S."/>
            <person name="Witkowska E."/>
            <person name="Larue G.E."/>
            <person name="Fisher S."/>
            <person name="Freeman R.M."/>
            <person name="Gunawardena J."/>
            <person name="Chu W."/>
            <person name="Stover N.A."/>
            <person name="Gregory B.D."/>
            <person name="Nowacki M."/>
            <person name="Derisi J."/>
            <person name="Roy S.W."/>
            <person name="Marshall W.F."/>
            <person name="Sood P."/>
        </authorList>
    </citation>
    <scope>NUCLEOTIDE SEQUENCE [LARGE SCALE GENOMIC DNA]</scope>
    <source>
        <strain evidence="12">WM001</strain>
    </source>
</reference>
<evidence type="ECO:0000256" key="1">
    <source>
        <dbReference type="ARBA" id="ARBA00004477"/>
    </source>
</evidence>
<dbReference type="PANTHER" id="PTHR12869:SF0">
    <property type="entry name" value="BOS COMPLEX SUBUNIT TMEM147"/>
    <property type="match status" value="1"/>
</dbReference>
<keyword evidence="13" id="KW-1185">Reference proteome</keyword>
<dbReference type="GO" id="GO:0005789">
    <property type="term" value="C:endoplasmic reticulum membrane"/>
    <property type="evidence" value="ECO:0007669"/>
    <property type="project" value="UniProtKB-SubCell"/>
</dbReference>
<dbReference type="EMBL" id="MPUH01000270">
    <property type="protein sequence ID" value="OMJ84415.1"/>
    <property type="molecule type" value="Genomic_DNA"/>
</dbReference>
<evidence type="ECO:0000256" key="10">
    <source>
        <dbReference type="ARBA" id="ARBA00034899"/>
    </source>
</evidence>
<keyword evidence="7 11" id="KW-0472">Membrane</keyword>
<keyword evidence="3" id="KW-1003">Cell membrane</keyword>
<dbReference type="InterPro" id="IPR019164">
    <property type="entry name" value="TMEM147"/>
</dbReference>
<dbReference type="OrthoDB" id="9993532at2759"/>
<feature type="transmembrane region" description="Helical" evidence="11">
    <location>
        <begin position="102"/>
        <end position="124"/>
    </location>
</feature>
<evidence type="ECO:0000256" key="2">
    <source>
        <dbReference type="ARBA" id="ARBA00004651"/>
    </source>
</evidence>
<feature type="transmembrane region" description="Helical" evidence="11">
    <location>
        <begin position="162"/>
        <end position="182"/>
    </location>
</feature>
<evidence type="ECO:0000256" key="9">
    <source>
        <dbReference type="ARBA" id="ARBA00034846"/>
    </source>
</evidence>
<keyword evidence="5" id="KW-0256">Endoplasmic reticulum</keyword>
<gene>
    <name evidence="12" type="ORF">SteCoe_14491</name>
</gene>
<keyword evidence="6 11" id="KW-1133">Transmembrane helix</keyword>
<comment type="subcellular location">
    <subcellularLocation>
        <location evidence="2">Cell membrane</location>
        <topology evidence="2">Multi-pass membrane protein</topology>
    </subcellularLocation>
    <subcellularLocation>
        <location evidence="1">Endoplasmic reticulum membrane</location>
        <topology evidence="1">Multi-pass membrane protein</topology>
    </subcellularLocation>
</comment>
<organism evidence="12 13">
    <name type="scientific">Stentor coeruleus</name>
    <dbReference type="NCBI Taxonomy" id="5963"/>
    <lineage>
        <taxon>Eukaryota</taxon>
        <taxon>Sar</taxon>
        <taxon>Alveolata</taxon>
        <taxon>Ciliophora</taxon>
        <taxon>Postciliodesmatophora</taxon>
        <taxon>Heterotrichea</taxon>
        <taxon>Heterotrichida</taxon>
        <taxon>Stentoridae</taxon>
        <taxon>Stentor</taxon>
    </lineage>
</organism>